<accession>A0ABQ4M9U5</accession>
<keyword evidence="1" id="KW-0812">Transmembrane</keyword>
<organism evidence="2 3">
    <name type="scientific">Paenibacillus vini</name>
    <dbReference type="NCBI Taxonomy" id="1476024"/>
    <lineage>
        <taxon>Bacteria</taxon>
        <taxon>Bacillati</taxon>
        <taxon>Bacillota</taxon>
        <taxon>Bacilli</taxon>
        <taxon>Bacillales</taxon>
        <taxon>Paenibacillaceae</taxon>
        <taxon>Paenibacillus</taxon>
    </lineage>
</organism>
<sequence>MKLKSGKNEQGYALISALFLIVILVVIGTLVMRNVTNSQGMVNVSSDLMAAQADAETKLLVKLAEVRGAVMTLKEEEKITLKMVGNKVQEAASPYLDERTINLDEEKLKYSAVITMEGRSGKITQTASKKIEITLSYVPKDPPTGGGNGGYAVVSQGAVMLNGGIIEGNVYVAGGFHNNNSTIKGQVLTSTSSVQGITLPERVEVTSLIAKVDQEASKIKGSLPAQPSEPDNEVKQSLNYSTSKSLKSFKLMQKTSITVDGDLLITGELTMESGSTITATGNIIIEGNLLVNGGEVHLNAGSGKFIRVKGTTNFNSDPKVIISGTLYTNHINLHGTLLAGNVYVGGSTTGTLSGYNQFALYDAGALVMGGKNKAELTGLLYSNGSITLNGNSDLTIHGGGSSSTPEPSEPQEIYFDEKNMVIE</sequence>
<name>A0ABQ4M9U5_9BACL</name>
<evidence type="ECO:0008006" key="4">
    <source>
        <dbReference type="Google" id="ProtNLM"/>
    </source>
</evidence>
<reference evidence="2 3" key="1">
    <citation type="submission" date="2021-03" db="EMBL/GenBank/DDBJ databases">
        <title>Antimicrobial resistance genes in bacteria isolated from Japanese honey, and their potential for conferring macrolide and lincosamide resistance in the American foulbrood pathogen Paenibacillus larvae.</title>
        <authorList>
            <person name="Okamoto M."/>
            <person name="Kumagai M."/>
            <person name="Kanamori H."/>
            <person name="Takamatsu D."/>
        </authorList>
    </citation>
    <scope>NUCLEOTIDE SEQUENCE [LARGE SCALE GENOMIC DNA]</scope>
    <source>
        <strain evidence="2 3">J42TS3</strain>
    </source>
</reference>
<comment type="caution">
    <text evidence="2">The sequence shown here is derived from an EMBL/GenBank/DDBJ whole genome shotgun (WGS) entry which is preliminary data.</text>
</comment>
<evidence type="ECO:0000256" key="1">
    <source>
        <dbReference type="SAM" id="Phobius"/>
    </source>
</evidence>
<dbReference type="RefSeq" id="WP_213654490.1">
    <property type="nucleotide sequence ID" value="NZ_BOSL01000004.1"/>
</dbReference>
<dbReference type="Proteomes" id="UP000679992">
    <property type="component" value="Unassembled WGS sequence"/>
</dbReference>
<keyword evidence="3" id="KW-1185">Reference proteome</keyword>
<proteinExistence type="predicted"/>
<keyword evidence="1" id="KW-0472">Membrane</keyword>
<dbReference type="EMBL" id="BOSL01000004">
    <property type="protein sequence ID" value="GIP52773.1"/>
    <property type="molecule type" value="Genomic_DNA"/>
</dbReference>
<evidence type="ECO:0000313" key="3">
    <source>
        <dbReference type="Proteomes" id="UP000679992"/>
    </source>
</evidence>
<keyword evidence="1" id="KW-1133">Transmembrane helix</keyword>
<gene>
    <name evidence="2" type="ORF">J42TS3_18080</name>
</gene>
<protein>
    <recommendedName>
        <fullName evidence="4">Type 4 fimbrial biogenesis protein PilX N-terminal domain-containing protein</fullName>
    </recommendedName>
</protein>
<feature type="transmembrane region" description="Helical" evidence="1">
    <location>
        <begin position="12"/>
        <end position="32"/>
    </location>
</feature>
<evidence type="ECO:0000313" key="2">
    <source>
        <dbReference type="EMBL" id="GIP52773.1"/>
    </source>
</evidence>